<sequence length="137" mass="16212">MSTVVFKLYDSNVLWRPEKYIDYFKNKKYETVAVGHNEKNLQVIIARSTEKVPWGKIDDLINTEYELYIVYLNPEQKLLYINSSNNGSTHDKLAEALVGKNISLYNEGDIYKVLHNVFQLELFNLVLNNHPQMRWIW</sequence>
<reference evidence="1" key="1">
    <citation type="submission" date="2019-03" db="EMBL/GenBank/DDBJ databases">
        <title>Single cell metagenomics reveals metabolic interactions within the superorganism composed of flagellate Streblomastix strix and complex community of Bacteroidetes bacteria on its surface.</title>
        <authorList>
            <person name="Treitli S.C."/>
            <person name="Kolisko M."/>
            <person name="Husnik F."/>
            <person name="Keeling P."/>
            <person name="Hampl V."/>
        </authorList>
    </citation>
    <scope>NUCLEOTIDE SEQUENCE</scope>
    <source>
        <strain evidence="1">STM</strain>
    </source>
</reference>
<accession>A0A5J4SSJ3</accession>
<protein>
    <submittedName>
        <fullName evidence="1">Uncharacterized protein</fullName>
    </submittedName>
</protein>
<dbReference type="AlphaFoldDB" id="A0A5J4SSJ3"/>
<organism evidence="1">
    <name type="scientific">termite gut metagenome</name>
    <dbReference type="NCBI Taxonomy" id="433724"/>
    <lineage>
        <taxon>unclassified sequences</taxon>
        <taxon>metagenomes</taxon>
        <taxon>organismal metagenomes</taxon>
    </lineage>
</organism>
<comment type="caution">
    <text evidence="1">The sequence shown here is derived from an EMBL/GenBank/DDBJ whole genome shotgun (WGS) entry which is preliminary data.</text>
</comment>
<evidence type="ECO:0000313" key="1">
    <source>
        <dbReference type="EMBL" id="KAA6349126.1"/>
    </source>
</evidence>
<gene>
    <name evidence="1" type="ORF">EZS27_003429</name>
</gene>
<proteinExistence type="predicted"/>
<name>A0A5J4SSJ3_9ZZZZ</name>
<dbReference type="EMBL" id="SNRY01000053">
    <property type="protein sequence ID" value="KAA6349126.1"/>
    <property type="molecule type" value="Genomic_DNA"/>
</dbReference>